<dbReference type="Gene3D" id="3.30.450.20">
    <property type="entry name" value="PAS domain"/>
    <property type="match status" value="1"/>
</dbReference>
<dbReference type="InterPro" id="IPR035965">
    <property type="entry name" value="PAS-like_dom_sf"/>
</dbReference>
<dbReference type="InterPro" id="IPR027417">
    <property type="entry name" value="P-loop_NTPase"/>
</dbReference>
<dbReference type="Gene3D" id="1.10.10.60">
    <property type="entry name" value="Homeodomain-like"/>
    <property type="match status" value="1"/>
</dbReference>
<dbReference type="SUPFAM" id="SSF46689">
    <property type="entry name" value="Homeodomain-like"/>
    <property type="match status" value="1"/>
</dbReference>
<dbReference type="InterPro" id="IPR000014">
    <property type="entry name" value="PAS"/>
</dbReference>
<organism evidence="7 8">
    <name type="scientific">Anaeroselena agilis</name>
    <dbReference type="NCBI Taxonomy" id="3063788"/>
    <lineage>
        <taxon>Bacteria</taxon>
        <taxon>Bacillati</taxon>
        <taxon>Bacillota</taxon>
        <taxon>Negativicutes</taxon>
        <taxon>Acetonemataceae</taxon>
        <taxon>Anaeroselena</taxon>
    </lineage>
</organism>
<evidence type="ECO:0000256" key="3">
    <source>
        <dbReference type="ARBA" id="ARBA00023015"/>
    </source>
</evidence>
<accession>A0ABU3P0L3</accession>
<dbReference type="InterPro" id="IPR002078">
    <property type="entry name" value="Sigma_54_int"/>
</dbReference>
<proteinExistence type="predicted"/>
<reference evidence="7 8" key="1">
    <citation type="submission" date="2023-07" db="EMBL/GenBank/DDBJ databases">
        <title>The novel representative of Negativicutes class, Anaeroselena agilis gen. nov. sp. nov.</title>
        <authorList>
            <person name="Prokofeva M.I."/>
            <person name="Elcheninov A.G."/>
            <person name="Klyukina A."/>
            <person name="Kublanov I.V."/>
            <person name="Frolov E.N."/>
            <person name="Podosokorskaya O.A."/>
        </authorList>
    </citation>
    <scope>NUCLEOTIDE SEQUENCE [LARGE SCALE GENOMIC DNA]</scope>
    <source>
        <strain evidence="7 8">4137-cl</strain>
    </source>
</reference>
<dbReference type="Pfam" id="PF02954">
    <property type="entry name" value="HTH_8"/>
    <property type="match status" value="1"/>
</dbReference>
<dbReference type="Gene3D" id="3.40.50.300">
    <property type="entry name" value="P-loop containing nucleotide triphosphate hydrolases"/>
    <property type="match status" value="1"/>
</dbReference>
<evidence type="ECO:0000313" key="7">
    <source>
        <dbReference type="EMBL" id="MDT8902581.1"/>
    </source>
</evidence>
<dbReference type="SMART" id="SM00382">
    <property type="entry name" value="AAA"/>
    <property type="match status" value="1"/>
</dbReference>
<dbReference type="NCBIfam" id="TIGR00229">
    <property type="entry name" value="sensory_box"/>
    <property type="match status" value="1"/>
</dbReference>
<dbReference type="InterPro" id="IPR025944">
    <property type="entry name" value="Sigma_54_int_dom_CS"/>
</dbReference>
<name>A0ABU3P0L3_9FIRM</name>
<dbReference type="PROSITE" id="PS50112">
    <property type="entry name" value="PAS"/>
    <property type="match status" value="1"/>
</dbReference>
<dbReference type="InterPro" id="IPR003593">
    <property type="entry name" value="AAA+_ATPase"/>
</dbReference>
<sequence>MSNIERQKKDNSLNIKNLSLLFEKFPNPIFVTDVKGNILISNSTAAMTMGITLDQFLKSNVNDLVHKNYYDKSYTLEAAEKKRPIRGPLTTALGITMISSSTPVLDDDGEVILVLTTGYPKGINPKIADSDERGFTSRRKREIEYLRSRVFDKTEVVAESPLMRQVLLMAHKIAQTDSSVLLTGESGSGKEVLAKYIHRHSKRSLEAFLAVNCAAFPEPLVESELFGYEKGAFTGARADGKMGLFEAAHRGTLFLDEIAELPLALQSKLLRVLETGEVRRIGSNVGRRIDFRLIAATNKNLEHMTEQGTFRKDLYYRLSVIPVQIPSLRDRPEDIVALAAKFLADFNKKYDADVELDANTLEIFKKQSWPGNVRELRNLIERKVICSLHDYPEDCLQSAATVDTQEQRQGDIFKYFGLSGTLREVLSKVEKKYIDSVLEACGGRIGEAANRLGIYRTVLYRKLKAFEQKE</sequence>
<dbReference type="PROSITE" id="PS00675">
    <property type="entry name" value="SIGMA54_INTERACT_1"/>
    <property type="match status" value="1"/>
</dbReference>
<protein>
    <submittedName>
        <fullName evidence="7">Sigma 54-interacting transcriptional regulator</fullName>
    </submittedName>
</protein>
<dbReference type="Pfam" id="PF00158">
    <property type="entry name" value="Sigma54_activat"/>
    <property type="match status" value="1"/>
</dbReference>
<evidence type="ECO:0000256" key="4">
    <source>
        <dbReference type="ARBA" id="ARBA00023163"/>
    </source>
</evidence>
<dbReference type="InterPro" id="IPR013767">
    <property type="entry name" value="PAS_fold"/>
</dbReference>
<evidence type="ECO:0000313" key="8">
    <source>
        <dbReference type="Proteomes" id="UP001254848"/>
    </source>
</evidence>
<comment type="caution">
    <text evidence="7">The sequence shown here is derived from an EMBL/GenBank/DDBJ whole genome shotgun (WGS) entry which is preliminary data.</text>
</comment>
<keyword evidence="8" id="KW-1185">Reference proteome</keyword>
<evidence type="ECO:0000259" key="5">
    <source>
        <dbReference type="PROSITE" id="PS50045"/>
    </source>
</evidence>
<dbReference type="EMBL" id="JAUOZS010000001">
    <property type="protein sequence ID" value="MDT8902581.1"/>
    <property type="molecule type" value="Genomic_DNA"/>
</dbReference>
<keyword evidence="4" id="KW-0804">Transcription</keyword>
<evidence type="ECO:0000259" key="6">
    <source>
        <dbReference type="PROSITE" id="PS50112"/>
    </source>
</evidence>
<dbReference type="CDD" id="cd00130">
    <property type="entry name" value="PAS"/>
    <property type="match status" value="1"/>
</dbReference>
<dbReference type="InterPro" id="IPR025662">
    <property type="entry name" value="Sigma_54_int_dom_ATP-bd_1"/>
</dbReference>
<evidence type="ECO:0000256" key="1">
    <source>
        <dbReference type="ARBA" id="ARBA00022741"/>
    </source>
</evidence>
<feature type="domain" description="PAS" evidence="6">
    <location>
        <begin position="14"/>
        <end position="68"/>
    </location>
</feature>
<dbReference type="InterPro" id="IPR009057">
    <property type="entry name" value="Homeodomain-like_sf"/>
</dbReference>
<dbReference type="Pfam" id="PF25601">
    <property type="entry name" value="AAA_lid_14"/>
    <property type="match status" value="1"/>
</dbReference>
<keyword evidence="1" id="KW-0547">Nucleotide-binding</keyword>
<dbReference type="SUPFAM" id="SSF52540">
    <property type="entry name" value="P-loop containing nucleoside triphosphate hydrolases"/>
    <property type="match status" value="1"/>
</dbReference>
<dbReference type="InterPro" id="IPR058031">
    <property type="entry name" value="AAA_lid_NorR"/>
</dbReference>
<dbReference type="PROSITE" id="PS00688">
    <property type="entry name" value="SIGMA54_INTERACT_3"/>
    <property type="match status" value="1"/>
</dbReference>
<dbReference type="RefSeq" id="WP_413781061.1">
    <property type="nucleotide sequence ID" value="NZ_JAUOZS010000001.1"/>
</dbReference>
<dbReference type="PANTHER" id="PTHR32071">
    <property type="entry name" value="TRANSCRIPTIONAL REGULATORY PROTEIN"/>
    <property type="match status" value="1"/>
</dbReference>
<dbReference type="SMART" id="SM00091">
    <property type="entry name" value="PAS"/>
    <property type="match status" value="1"/>
</dbReference>
<dbReference type="Proteomes" id="UP001254848">
    <property type="component" value="Unassembled WGS sequence"/>
</dbReference>
<dbReference type="InterPro" id="IPR002197">
    <property type="entry name" value="HTH_Fis"/>
</dbReference>
<dbReference type="Pfam" id="PF00989">
    <property type="entry name" value="PAS"/>
    <property type="match status" value="1"/>
</dbReference>
<dbReference type="Gene3D" id="1.10.8.60">
    <property type="match status" value="1"/>
</dbReference>
<dbReference type="CDD" id="cd00009">
    <property type="entry name" value="AAA"/>
    <property type="match status" value="1"/>
</dbReference>
<dbReference type="PANTHER" id="PTHR32071:SF121">
    <property type="entry name" value="SIGMA L-DEPENDENT TRANSCRIPTIONAL REGULATOR YQIR-RELATED"/>
    <property type="match status" value="1"/>
</dbReference>
<gene>
    <name evidence="7" type="ORF">Q4T40_15130</name>
</gene>
<keyword evidence="2" id="KW-0067">ATP-binding</keyword>
<keyword evidence="3" id="KW-0805">Transcription regulation</keyword>
<feature type="domain" description="Sigma-54 factor interaction" evidence="5">
    <location>
        <begin position="156"/>
        <end position="385"/>
    </location>
</feature>
<evidence type="ECO:0000256" key="2">
    <source>
        <dbReference type="ARBA" id="ARBA00022840"/>
    </source>
</evidence>
<dbReference type="PROSITE" id="PS50045">
    <property type="entry name" value="SIGMA54_INTERACT_4"/>
    <property type="match status" value="1"/>
</dbReference>
<dbReference type="SUPFAM" id="SSF55785">
    <property type="entry name" value="PYP-like sensor domain (PAS domain)"/>
    <property type="match status" value="1"/>
</dbReference>